<keyword evidence="1" id="KW-0285">Flavoprotein</keyword>
<dbReference type="SUPFAM" id="SSF51412">
    <property type="entry name" value="Inosine monophosphate dehydrogenase (IMPDH)"/>
    <property type="match status" value="1"/>
</dbReference>
<comment type="caution">
    <text evidence="4">The sequence shown here is derived from an EMBL/GenBank/DDBJ whole genome shotgun (WGS) entry which is preliminary data.</text>
</comment>
<organism evidence="4 5">
    <name type="scientific">Victivallis vadensis</name>
    <dbReference type="NCBI Taxonomy" id="172901"/>
    <lineage>
        <taxon>Bacteria</taxon>
        <taxon>Pseudomonadati</taxon>
        <taxon>Lentisphaerota</taxon>
        <taxon>Lentisphaeria</taxon>
        <taxon>Victivallales</taxon>
        <taxon>Victivallaceae</taxon>
        <taxon>Victivallis</taxon>
    </lineage>
</organism>
<dbReference type="Pfam" id="PF03060">
    <property type="entry name" value="NMO"/>
    <property type="match status" value="2"/>
</dbReference>
<evidence type="ECO:0008006" key="6">
    <source>
        <dbReference type="Google" id="ProtNLM"/>
    </source>
</evidence>
<dbReference type="RefSeq" id="WP_116884686.1">
    <property type="nucleotide sequence ID" value="NZ_CAUFPP010000095.1"/>
</dbReference>
<dbReference type="AlphaFoldDB" id="A0A848B0D3"/>
<keyword evidence="3" id="KW-0560">Oxidoreductase</keyword>
<reference evidence="4 5" key="1">
    <citation type="submission" date="2020-04" db="EMBL/GenBank/DDBJ databases">
        <authorList>
            <person name="Hitch T.C.A."/>
            <person name="Wylensek D."/>
            <person name="Clavel T."/>
        </authorList>
    </citation>
    <scope>NUCLEOTIDE SEQUENCE [LARGE SCALE GENOMIC DNA]</scope>
    <source>
        <strain evidence="4 5">COR2-253-APC-1A</strain>
    </source>
</reference>
<dbReference type="InterPro" id="IPR013785">
    <property type="entry name" value="Aldolase_TIM"/>
</dbReference>
<evidence type="ECO:0000313" key="4">
    <source>
        <dbReference type="EMBL" id="NMD86356.1"/>
    </source>
</evidence>
<gene>
    <name evidence="4" type="ORF">HF882_07140</name>
</gene>
<proteinExistence type="predicted"/>
<dbReference type="PANTHER" id="PTHR32332:SF20">
    <property type="entry name" value="2-NITROPROPANE DIOXYGENASE-LIKE PROTEIN"/>
    <property type="match status" value="1"/>
</dbReference>
<name>A0A848B0D3_9BACT</name>
<dbReference type="GO" id="GO:0018580">
    <property type="term" value="F:nitronate monooxygenase activity"/>
    <property type="evidence" value="ECO:0007669"/>
    <property type="project" value="InterPro"/>
</dbReference>
<evidence type="ECO:0000256" key="3">
    <source>
        <dbReference type="ARBA" id="ARBA00023002"/>
    </source>
</evidence>
<evidence type="ECO:0000256" key="1">
    <source>
        <dbReference type="ARBA" id="ARBA00022630"/>
    </source>
</evidence>
<dbReference type="CDD" id="cd04730">
    <property type="entry name" value="NPD_like"/>
    <property type="match status" value="1"/>
</dbReference>
<dbReference type="OrthoDB" id="9778912at2"/>
<dbReference type="PANTHER" id="PTHR32332">
    <property type="entry name" value="2-NITROPROPANE DIOXYGENASE"/>
    <property type="match status" value="1"/>
</dbReference>
<sequence>MLKPLLKRGSEFLGVEYPIICGAMTWVSEPKLVSAVANAGAFACLAGGNAPTDILRSQIEEVKQRTKNNFAVNLITIAPSYHAHLEMMKDVKAPFIVFAGSFPKEKEIEAAKATGAKVMCFASTESIAERMIRFGADAIILEGSEAGGHIGHVATTVLVQQVLYKFCDQIPIFVAGGIGTGKMMAHMLLMGAAGVQLGTRFVMTEESNVHPKFKEAFIRANARDAISTPQYDSKLPVVAVRALRNRGTAEFGALQLRLLKELEAGNIHRQEAQEEVEKFWIGALRRAAVDGDIEMGSLMAGQSVGLVDKVLSIGELLTELLTDAEKELAAVRRKLGC</sequence>
<evidence type="ECO:0000256" key="2">
    <source>
        <dbReference type="ARBA" id="ARBA00022643"/>
    </source>
</evidence>
<dbReference type="InterPro" id="IPR004136">
    <property type="entry name" value="NMO"/>
</dbReference>
<dbReference type="EMBL" id="JABAEW010000010">
    <property type="protein sequence ID" value="NMD86356.1"/>
    <property type="molecule type" value="Genomic_DNA"/>
</dbReference>
<dbReference type="Gene3D" id="3.20.20.70">
    <property type="entry name" value="Aldolase class I"/>
    <property type="match status" value="1"/>
</dbReference>
<keyword evidence="2" id="KW-0288">FMN</keyword>
<protein>
    <recommendedName>
        <fullName evidence="6">Enoyl-[acyl-carrier protein] reductase II</fullName>
    </recommendedName>
</protein>
<evidence type="ECO:0000313" key="5">
    <source>
        <dbReference type="Proteomes" id="UP000576225"/>
    </source>
</evidence>
<accession>A0A848B0D3</accession>
<dbReference type="Proteomes" id="UP000576225">
    <property type="component" value="Unassembled WGS sequence"/>
</dbReference>